<dbReference type="Gene3D" id="3.50.30.40">
    <property type="entry name" value="Ribonuclease E inhibitor RraA/RraA-like"/>
    <property type="match status" value="1"/>
</dbReference>
<evidence type="ECO:0000313" key="6">
    <source>
        <dbReference type="Proteomes" id="UP001595904"/>
    </source>
</evidence>
<dbReference type="InterPro" id="IPR036704">
    <property type="entry name" value="RraA/RraA-like_sf"/>
</dbReference>
<evidence type="ECO:0000256" key="3">
    <source>
        <dbReference type="ARBA" id="ARBA00029596"/>
    </source>
</evidence>
<comment type="cofactor">
    <cofactor evidence="1">
        <name>a divalent metal cation</name>
        <dbReference type="ChEBI" id="CHEBI:60240"/>
    </cofactor>
</comment>
<dbReference type="InterPro" id="IPR005493">
    <property type="entry name" value="RraA/RraA-like"/>
</dbReference>
<accession>A0ABV8T182</accession>
<evidence type="ECO:0000256" key="1">
    <source>
        <dbReference type="ARBA" id="ARBA00001968"/>
    </source>
</evidence>
<evidence type="ECO:0000313" key="5">
    <source>
        <dbReference type="EMBL" id="MFC4312918.1"/>
    </source>
</evidence>
<dbReference type="PANTHER" id="PTHR33254">
    <property type="entry name" value="4-HYDROXY-4-METHYL-2-OXOGLUTARATE ALDOLASE 3-RELATED"/>
    <property type="match status" value="1"/>
</dbReference>
<proteinExistence type="predicted"/>
<dbReference type="RefSeq" id="WP_380602725.1">
    <property type="nucleotide sequence ID" value="NZ_JBHSDU010000014.1"/>
</dbReference>
<protein>
    <recommendedName>
        <fullName evidence="2">Putative 4-hydroxy-4-methyl-2-oxoglutarate aldolase</fullName>
    </recommendedName>
    <alternativeName>
        <fullName evidence="3">Regulator of ribonuclease activity homolog</fullName>
    </alternativeName>
    <alternativeName>
        <fullName evidence="4">RraA-like protein</fullName>
    </alternativeName>
</protein>
<dbReference type="SUPFAM" id="SSF89562">
    <property type="entry name" value="RraA-like"/>
    <property type="match status" value="1"/>
</dbReference>
<comment type="caution">
    <text evidence="5">The sequence shown here is derived from an EMBL/GenBank/DDBJ whole genome shotgun (WGS) entry which is preliminary data.</text>
</comment>
<dbReference type="CDD" id="cd16841">
    <property type="entry name" value="RraA_family"/>
    <property type="match status" value="1"/>
</dbReference>
<reference evidence="6" key="1">
    <citation type="journal article" date="2019" name="Int. J. Syst. Evol. Microbiol.">
        <title>The Global Catalogue of Microorganisms (GCM) 10K type strain sequencing project: providing services to taxonomists for standard genome sequencing and annotation.</title>
        <authorList>
            <consortium name="The Broad Institute Genomics Platform"/>
            <consortium name="The Broad Institute Genome Sequencing Center for Infectious Disease"/>
            <person name="Wu L."/>
            <person name="Ma J."/>
        </authorList>
    </citation>
    <scope>NUCLEOTIDE SEQUENCE [LARGE SCALE GENOMIC DNA]</scope>
    <source>
        <strain evidence="6">CGMCC 1.10759</strain>
    </source>
</reference>
<keyword evidence="6" id="KW-1185">Reference proteome</keyword>
<dbReference type="EMBL" id="JBHSDU010000014">
    <property type="protein sequence ID" value="MFC4312918.1"/>
    <property type="molecule type" value="Genomic_DNA"/>
</dbReference>
<sequence>MERSIVMADRPEIRLTQAPLDLAEVPTALIADCDRAPMAIGAPMACMSKRSRFVGEALTIRAGSLAQWKALELAQPGQVLVISSNGRRDRAEFGAVFVQIALAKGIAAIITDGLLRDRDEIARLDLPVFACGTHPASPADPTPGGIGLQLRLHEAVIDWGDVIVGDDDGLVVIPRAAMTAVLEKVSMQRMREHELQQSLLGAGRGQLPERIRVALSKVSLDRLSAS</sequence>
<gene>
    <name evidence="5" type="ORF">ACFPN2_27790</name>
</gene>
<organism evidence="5 6">
    <name type="scientific">Steroidobacter flavus</name>
    <dbReference type="NCBI Taxonomy" id="1842136"/>
    <lineage>
        <taxon>Bacteria</taxon>
        <taxon>Pseudomonadati</taxon>
        <taxon>Pseudomonadota</taxon>
        <taxon>Gammaproteobacteria</taxon>
        <taxon>Steroidobacterales</taxon>
        <taxon>Steroidobacteraceae</taxon>
        <taxon>Steroidobacter</taxon>
    </lineage>
</organism>
<evidence type="ECO:0000256" key="2">
    <source>
        <dbReference type="ARBA" id="ARBA00016549"/>
    </source>
</evidence>
<evidence type="ECO:0000256" key="4">
    <source>
        <dbReference type="ARBA" id="ARBA00030169"/>
    </source>
</evidence>
<dbReference type="Proteomes" id="UP001595904">
    <property type="component" value="Unassembled WGS sequence"/>
</dbReference>
<name>A0ABV8T182_9GAMM</name>
<dbReference type="Pfam" id="PF03737">
    <property type="entry name" value="RraA-like"/>
    <property type="match status" value="1"/>
</dbReference>
<dbReference type="PANTHER" id="PTHR33254:SF4">
    <property type="entry name" value="4-HYDROXY-4-METHYL-2-OXOGLUTARATE ALDOLASE 3-RELATED"/>
    <property type="match status" value="1"/>
</dbReference>